<comment type="caution">
    <text evidence="2">The sequence shown here is derived from an EMBL/GenBank/DDBJ whole genome shotgun (WGS) entry which is preliminary data.</text>
</comment>
<dbReference type="EMBL" id="MFKF01000241">
    <property type="protein sequence ID" value="OGG48975.1"/>
    <property type="molecule type" value="Genomic_DNA"/>
</dbReference>
<accession>A0A1F6CII3</accession>
<protein>
    <recommendedName>
        <fullName evidence="4">Phytanoyl-CoA dioxygenase</fullName>
    </recommendedName>
</protein>
<feature type="compositionally biased region" description="Basic and acidic residues" evidence="1">
    <location>
        <begin position="33"/>
        <end position="47"/>
    </location>
</feature>
<organism evidence="2 3">
    <name type="scientific">Handelsmanbacteria sp. (strain RIFCSPLOWO2_12_FULL_64_10)</name>
    <dbReference type="NCBI Taxonomy" id="1817868"/>
    <lineage>
        <taxon>Bacteria</taxon>
        <taxon>Candidatus Handelsmaniibacteriota</taxon>
    </lineage>
</organism>
<dbReference type="AlphaFoldDB" id="A0A1F6CII3"/>
<evidence type="ECO:0000256" key="1">
    <source>
        <dbReference type="SAM" id="MobiDB-lite"/>
    </source>
</evidence>
<evidence type="ECO:0000313" key="2">
    <source>
        <dbReference type="EMBL" id="OGG48975.1"/>
    </source>
</evidence>
<dbReference type="Pfam" id="PF05721">
    <property type="entry name" value="PhyH"/>
    <property type="match status" value="1"/>
</dbReference>
<dbReference type="InterPro" id="IPR008775">
    <property type="entry name" value="Phytyl_CoA_dOase-like"/>
</dbReference>
<gene>
    <name evidence="2" type="ORF">A3F84_08205</name>
</gene>
<dbReference type="Proteomes" id="UP000178606">
    <property type="component" value="Unassembled WGS sequence"/>
</dbReference>
<sequence>MLTPSQLQQFKDQGYAIVEDAVPGGMLGPLRGATDRVTERTRRGEWPHKRKAGEDDIWGVSHLLHPDLGEPVFADYVASPVVIDVVGDLLGLKEGERSARLQLELVNMLVNPAKRDFEIGWHRDLIREDLPPEEELAELRRLQHGVQWNTALYDEACLFIVPASHLRPKTPEERDVVFNRSKDPMPGQMAVALRAGQGVYYNSNLLHRGIYSASQRRETLHCCMGSIDGFALRRRQYLYRQLAWMDAPGFRERLPGPLLPLYDNFIRMKARAEQGEAV</sequence>
<dbReference type="Gene3D" id="2.60.120.620">
    <property type="entry name" value="q2cbj1_9rhob like domain"/>
    <property type="match status" value="1"/>
</dbReference>
<reference evidence="2 3" key="1">
    <citation type="journal article" date="2016" name="Nat. Commun.">
        <title>Thousands of microbial genomes shed light on interconnected biogeochemical processes in an aquifer system.</title>
        <authorList>
            <person name="Anantharaman K."/>
            <person name="Brown C.T."/>
            <person name="Hug L.A."/>
            <person name="Sharon I."/>
            <person name="Castelle C.J."/>
            <person name="Probst A.J."/>
            <person name="Thomas B.C."/>
            <person name="Singh A."/>
            <person name="Wilkins M.J."/>
            <person name="Karaoz U."/>
            <person name="Brodie E.L."/>
            <person name="Williams K.H."/>
            <person name="Hubbard S.S."/>
            <person name="Banfield J.F."/>
        </authorList>
    </citation>
    <scope>NUCLEOTIDE SEQUENCE [LARGE SCALE GENOMIC DNA]</scope>
    <source>
        <strain evidence="3">RIFCSPLOWO2_12_FULL_64_10</strain>
    </source>
</reference>
<evidence type="ECO:0008006" key="4">
    <source>
        <dbReference type="Google" id="ProtNLM"/>
    </source>
</evidence>
<dbReference type="PANTHER" id="PTHR40470:SF1">
    <property type="entry name" value="PHYTANOYL-COA DIOXYGENASE FAMILY PROTEIN (AFU_ORTHOLOGUE AFUA_2G15850)"/>
    <property type="match status" value="1"/>
</dbReference>
<dbReference type="SUPFAM" id="SSF51197">
    <property type="entry name" value="Clavaminate synthase-like"/>
    <property type="match status" value="1"/>
</dbReference>
<dbReference type="GO" id="GO:0016706">
    <property type="term" value="F:2-oxoglutarate-dependent dioxygenase activity"/>
    <property type="evidence" value="ECO:0007669"/>
    <property type="project" value="UniProtKB-ARBA"/>
</dbReference>
<name>A0A1F6CII3_HANXR</name>
<evidence type="ECO:0000313" key="3">
    <source>
        <dbReference type="Proteomes" id="UP000178606"/>
    </source>
</evidence>
<proteinExistence type="predicted"/>
<feature type="region of interest" description="Disordered" evidence="1">
    <location>
        <begin position="29"/>
        <end position="48"/>
    </location>
</feature>
<dbReference type="PANTHER" id="PTHR40470">
    <property type="entry name" value="PHYTANOYL-COA DIOXYGENASE FAMILY PROTEIN (AFU_ORTHOLOGUE AFUA_2G15850)"/>
    <property type="match status" value="1"/>
</dbReference>